<dbReference type="AlphaFoldDB" id="T2SB27"/>
<reference evidence="1 2" key="1">
    <citation type="journal article" date="2013" name="Genome Announc.">
        <title>Genome Sequences of Three hpAfrica2 Strains of Helicobacter pylori.</title>
        <authorList>
            <person name="Duncan S.S."/>
            <person name="Bertoli M.T."/>
            <person name="Kersulyte D."/>
            <person name="Valk P.L."/>
            <person name="Tamma S."/>
            <person name="Segal I."/>
            <person name="McClain M.S."/>
            <person name="Cover T.L."/>
            <person name="Berg D.E."/>
        </authorList>
    </citation>
    <scope>NUCLEOTIDE SEQUENCE [LARGE SCALE GENOMIC DNA]</scope>
    <source>
        <strain evidence="1 2">SouthAfrica50</strain>
    </source>
</reference>
<dbReference type="Proteomes" id="UP000015816">
    <property type="component" value="Unassembled WGS sequence"/>
</dbReference>
<evidence type="ECO:0000313" key="2">
    <source>
        <dbReference type="Proteomes" id="UP000015816"/>
    </source>
</evidence>
<sequence>MLKFQKLPLWVVSILYTQSPLLAFDYKFSGVAESVSKVGFNHSKLNSKEGIFPTATFVTATIKLQVDSNLLPKNIEKHSLKIGVGGILGGLAYDSTKTLIDQATHQIYGSELYYYIGRWWGFLGNAPWKDSRIESDAHTRNYVLYNSYLFYSYGDKFHLKLGRYLSSMDFMSSYTQGFELDYKINSKIALKWFSSFGRALAFGQWIRDWYAPIVTEDGRKEVDDGIHAAQLYFSSKRVQVMPFAYFSPKIYGAPGVKIHIDSNPKFKGLGLRAQTTINVIFPVYAKDLYDVYWRNSKIGEWGASLLIHQRFDCNEFNFGFGYYQNFGNANARIGWYGNPIPFNIRNNSVYGGVFSNALTADAVSGYVFGGGVYRGFLWGILGRYTYATRASERSIDLNLGYKWGSFARVDVNLEYYVVSMHNGYRLDYLTGPFNKAFKANAQDRSNLMVSVKFFFKPYQLGLVELSHCFWKSMAFLNSASSWAKTSFKGLTSIKLSCLKESNCLSICKAASSASWGNTGSPKAFLIASPISIVSEP</sequence>
<dbReference type="PATRIC" id="fig|1352357.3.peg.953"/>
<dbReference type="Pfam" id="PF02521">
    <property type="entry name" value="HP_OMP_2"/>
    <property type="match status" value="1"/>
</dbReference>
<evidence type="ECO:0000313" key="1">
    <source>
        <dbReference type="EMBL" id="EQD88664.1"/>
    </source>
</evidence>
<dbReference type="InterPro" id="IPR003678">
    <property type="entry name" value="Put_OMP"/>
</dbReference>
<dbReference type="EMBL" id="AVNI01000002">
    <property type="protein sequence ID" value="EQD88664.1"/>
    <property type="molecule type" value="Genomic_DNA"/>
</dbReference>
<organism evidence="1 2">
    <name type="scientific">Helicobacter pylori SouthAfrica50</name>
    <dbReference type="NCBI Taxonomy" id="1352357"/>
    <lineage>
        <taxon>Bacteria</taxon>
        <taxon>Pseudomonadati</taxon>
        <taxon>Campylobacterota</taxon>
        <taxon>Epsilonproteobacteria</taxon>
        <taxon>Campylobacterales</taxon>
        <taxon>Helicobacteraceae</taxon>
        <taxon>Helicobacter</taxon>
    </lineage>
</organism>
<proteinExistence type="predicted"/>
<accession>T2SB27</accession>
<name>T2SB27_HELPX</name>
<gene>
    <name evidence="1" type="ORF">HPSA50_0984</name>
</gene>
<protein>
    <submittedName>
        <fullName evidence="1">Outer membrane family protein</fullName>
    </submittedName>
</protein>
<comment type="caution">
    <text evidence="1">The sequence shown here is derived from an EMBL/GenBank/DDBJ whole genome shotgun (WGS) entry which is preliminary data.</text>
</comment>